<dbReference type="RefSeq" id="WP_163905044.1">
    <property type="nucleotide sequence ID" value="NZ_CP048427.1"/>
</dbReference>
<dbReference type="AlphaFoldDB" id="A0A6M1RRM1"/>
<dbReference type="PANTHER" id="PTHR46268">
    <property type="entry name" value="STRESS RESPONSE PROTEIN NHAX"/>
    <property type="match status" value="1"/>
</dbReference>
<gene>
    <name evidence="3" type="ORF">G6N76_11645</name>
</gene>
<name>A0A6M1RRM1_9HYPH</name>
<evidence type="ECO:0000313" key="4">
    <source>
        <dbReference type="Proteomes" id="UP000477849"/>
    </source>
</evidence>
<feature type="domain" description="UspA" evidence="2">
    <location>
        <begin position="155"/>
        <end position="271"/>
    </location>
</feature>
<comment type="caution">
    <text evidence="3">The sequence shown here is derived from an EMBL/GenBank/DDBJ whole genome shotgun (WGS) entry which is preliminary data.</text>
</comment>
<dbReference type="InterPro" id="IPR006016">
    <property type="entry name" value="UspA"/>
</dbReference>
<accession>A0A6M1RRM1</accession>
<reference evidence="3 4" key="1">
    <citation type="submission" date="2020-02" db="EMBL/GenBank/DDBJ databases">
        <title>Genome sequence of the type strain CCBAU10050 of Rhizobium daejeonense.</title>
        <authorList>
            <person name="Gao J."/>
            <person name="Sun J."/>
        </authorList>
    </citation>
    <scope>NUCLEOTIDE SEQUENCE [LARGE SCALE GENOMIC DNA]</scope>
    <source>
        <strain evidence="3 4">CCBAU10050</strain>
    </source>
</reference>
<protein>
    <submittedName>
        <fullName evidence="3">Universal stress protein</fullName>
    </submittedName>
</protein>
<dbReference type="Pfam" id="PF00582">
    <property type="entry name" value="Usp"/>
    <property type="match status" value="1"/>
</dbReference>
<dbReference type="Proteomes" id="UP000477849">
    <property type="component" value="Unassembled WGS sequence"/>
</dbReference>
<dbReference type="CDD" id="cd00293">
    <property type="entry name" value="USP-like"/>
    <property type="match status" value="1"/>
</dbReference>
<evidence type="ECO:0000256" key="1">
    <source>
        <dbReference type="ARBA" id="ARBA00008791"/>
    </source>
</evidence>
<dbReference type="SUPFAM" id="SSF52402">
    <property type="entry name" value="Adenine nucleotide alpha hydrolases-like"/>
    <property type="match status" value="2"/>
</dbReference>
<dbReference type="Gene3D" id="3.40.50.12370">
    <property type="match status" value="1"/>
</dbReference>
<evidence type="ECO:0000259" key="2">
    <source>
        <dbReference type="Pfam" id="PF00582"/>
    </source>
</evidence>
<proteinExistence type="inferred from homology"/>
<dbReference type="EMBL" id="JAAKZH010000003">
    <property type="protein sequence ID" value="NGO64324.1"/>
    <property type="molecule type" value="Genomic_DNA"/>
</dbReference>
<keyword evidence="4" id="KW-1185">Reference proteome</keyword>
<organism evidence="3 4">
    <name type="scientific">Rhizobium daejeonense</name>
    <dbReference type="NCBI Taxonomy" id="240521"/>
    <lineage>
        <taxon>Bacteria</taxon>
        <taxon>Pseudomonadati</taxon>
        <taxon>Pseudomonadota</taxon>
        <taxon>Alphaproteobacteria</taxon>
        <taxon>Hyphomicrobiales</taxon>
        <taxon>Rhizobiaceae</taxon>
        <taxon>Rhizobium/Agrobacterium group</taxon>
        <taxon>Rhizobium</taxon>
    </lineage>
</organism>
<comment type="similarity">
    <text evidence="1">Belongs to the universal stress protein A family.</text>
</comment>
<dbReference type="PANTHER" id="PTHR46268:SF15">
    <property type="entry name" value="UNIVERSAL STRESS PROTEIN HP_0031"/>
    <property type="match status" value="1"/>
</dbReference>
<sequence>MGYKTLLAVLDMQKDAQQITDFSIFLAEQFGSHVVGLHAEALAAVPLVAPMEIPDPATVQALQDMAHKETVEVEKVFRSTAERNGTSHEWRSFVSSAGYSAASLIDSARSVDLVVAGQGESGLLSESRADLENFLFESGRPVLLVPYILKQPKPIKRVLIAWNGSREAARATFDALPFLRAAEAVEVFSVDPPETSMQSAEMAGAEIAAALARHGINVTVVRQESDKLPASAAIENRLSDSSIDLLVMGAYSHKRWWEALFGGVTRTVLDSMTALTLLSR</sequence>
<evidence type="ECO:0000313" key="3">
    <source>
        <dbReference type="EMBL" id="NGO64324.1"/>
    </source>
</evidence>